<dbReference type="Proteomes" id="UP000265520">
    <property type="component" value="Unassembled WGS sequence"/>
</dbReference>
<feature type="non-terminal residue" evidence="1">
    <location>
        <position position="1"/>
    </location>
</feature>
<dbReference type="AlphaFoldDB" id="A0A392U626"/>
<sequence>CFCTTRHRPSPPPSLLPATGAVTTLLAPPFSSPFCPALSLPLSHPSPVARGSIPAIYCRCRGGSSTRRRCSVSR</sequence>
<keyword evidence="2" id="KW-1185">Reference proteome</keyword>
<protein>
    <submittedName>
        <fullName evidence="1">Uncharacterized protein</fullName>
    </submittedName>
</protein>
<accession>A0A392U626</accession>
<dbReference type="EMBL" id="LXQA010746042">
    <property type="protein sequence ID" value="MCI68941.1"/>
    <property type="molecule type" value="Genomic_DNA"/>
</dbReference>
<name>A0A392U626_9FABA</name>
<evidence type="ECO:0000313" key="2">
    <source>
        <dbReference type="Proteomes" id="UP000265520"/>
    </source>
</evidence>
<organism evidence="1 2">
    <name type="scientific">Trifolium medium</name>
    <dbReference type="NCBI Taxonomy" id="97028"/>
    <lineage>
        <taxon>Eukaryota</taxon>
        <taxon>Viridiplantae</taxon>
        <taxon>Streptophyta</taxon>
        <taxon>Embryophyta</taxon>
        <taxon>Tracheophyta</taxon>
        <taxon>Spermatophyta</taxon>
        <taxon>Magnoliopsida</taxon>
        <taxon>eudicotyledons</taxon>
        <taxon>Gunneridae</taxon>
        <taxon>Pentapetalae</taxon>
        <taxon>rosids</taxon>
        <taxon>fabids</taxon>
        <taxon>Fabales</taxon>
        <taxon>Fabaceae</taxon>
        <taxon>Papilionoideae</taxon>
        <taxon>50 kb inversion clade</taxon>
        <taxon>NPAAA clade</taxon>
        <taxon>Hologalegina</taxon>
        <taxon>IRL clade</taxon>
        <taxon>Trifolieae</taxon>
        <taxon>Trifolium</taxon>
    </lineage>
</organism>
<evidence type="ECO:0000313" key="1">
    <source>
        <dbReference type="EMBL" id="MCI68941.1"/>
    </source>
</evidence>
<proteinExistence type="predicted"/>
<reference evidence="1 2" key="1">
    <citation type="journal article" date="2018" name="Front. Plant Sci.">
        <title>Red Clover (Trifolium pratense) and Zigzag Clover (T. medium) - A Picture of Genomic Similarities and Differences.</title>
        <authorList>
            <person name="Dluhosova J."/>
            <person name="Istvanek J."/>
            <person name="Nedelnik J."/>
            <person name="Repkova J."/>
        </authorList>
    </citation>
    <scope>NUCLEOTIDE SEQUENCE [LARGE SCALE GENOMIC DNA]</scope>
    <source>
        <strain evidence="2">cv. 10/8</strain>
        <tissue evidence="1">Leaf</tissue>
    </source>
</reference>
<comment type="caution">
    <text evidence="1">The sequence shown here is derived from an EMBL/GenBank/DDBJ whole genome shotgun (WGS) entry which is preliminary data.</text>
</comment>